<dbReference type="OrthoDB" id="9892621at2"/>
<comment type="caution">
    <text evidence="2">The sequence shown here is derived from an EMBL/GenBank/DDBJ whole genome shotgun (WGS) entry which is preliminary data.</text>
</comment>
<accession>A0A4R5TRV7</accession>
<dbReference type="EMBL" id="SMTK01000005">
    <property type="protein sequence ID" value="TDK23927.1"/>
    <property type="molecule type" value="Genomic_DNA"/>
</dbReference>
<dbReference type="Proteomes" id="UP000295411">
    <property type="component" value="Unassembled WGS sequence"/>
</dbReference>
<evidence type="ECO:0000256" key="1">
    <source>
        <dbReference type="SAM" id="MobiDB-lite"/>
    </source>
</evidence>
<evidence type="ECO:0000313" key="3">
    <source>
        <dbReference type="Proteomes" id="UP000295411"/>
    </source>
</evidence>
<protein>
    <submittedName>
        <fullName evidence="2">Uncharacterized protein</fullName>
    </submittedName>
</protein>
<feature type="compositionally biased region" description="Low complexity" evidence="1">
    <location>
        <begin position="59"/>
        <end position="79"/>
    </location>
</feature>
<feature type="region of interest" description="Disordered" evidence="1">
    <location>
        <begin position="36"/>
        <end position="79"/>
    </location>
</feature>
<name>A0A4R5TRV7_9MICC</name>
<reference evidence="2 3" key="1">
    <citation type="submission" date="2019-03" db="EMBL/GenBank/DDBJ databases">
        <title>Arthrobacter sp. nov., an bacterium isolated from biocrust in Mu Us Desert.</title>
        <authorList>
            <person name="Lixiong L."/>
        </authorList>
    </citation>
    <scope>NUCLEOTIDE SEQUENCE [LARGE SCALE GENOMIC DNA]</scope>
    <source>
        <strain evidence="2 3">SLN-3</strain>
    </source>
</reference>
<evidence type="ECO:0000313" key="2">
    <source>
        <dbReference type="EMBL" id="TDK23927.1"/>
    </source>
</evidence>
<dbReference type="RefSeq" id="WP_133404612.1">
    <property type="nucleotide sequence ID" value="NZ_SMTK01000005.1"/>
</dbReference>
<proteinExistence type="predicted"/>
<sequence>MTLLDHVRINPCDTAAHHTNRYRPAAPLGGRYVTQAEPAPETEGTYVSTPSCLAPPQRGTYVTTSGPSGSTPGGYTFSN</sequence>
<organism evidence="2 3">
    <name type="scientific">Arthrobacter crusticola</name>
    <dbReference type="NCBI Taxonomy" id="2547960"/>
    <lineage>
        <taxon>Bacteria</taxon>
        <taxon>Bacillati</taxon>
        <taxon>Actinomycetota</taxon>
        <taxon>Actinomycetes</taxon>
        <taxon>Micrococcales</taxon>
        <taxon>Micrococcaceae</taxon>
        <taxon>Arthrobacter</taxon>
    </lineage>
</organism>
<dbReference type="AlphaFoldDB" id="A0A4R5TRV7"/>
<keyword evidence="3" id="KW-1185">Reference proteome</keyword>
<gene>
    <name evidence="2" type="ORF">E2F48_14110</name>
</gene>